<evidence type="ECO:0000256" key="4">
    <source>
        <dbReference type="ARBA" id="ARBA00022568"/>
    </source>
</evidence>
<dbReference type="InParanoid" id="B7QE16"/>
<keyword evidence="4" id="KW-0109">Calcium transport</keyword>
<dbReference type="EnsemblMetazoa" id="ISCW021998-RA">
    <property type="protein sequence ID" value="ISCW021998-PA"/>
    <property type="gene ID" value="ISCW021998"/>
</dbReference>
<dbReference type="EMBL" id="ABJB010668421">
    <property type="status" value="NOT_ANNOTATED_CDS"/>
    <property type="molecule type" value="Genomic_DNA"/>
</dbReference>
<dbReference type="PaxDb" id="6945-B7QE16"/>
<dbReference type="EMBL" id="ABJB010159741">
    <property type="status" value="NOT_ANNOTATED_CDS"/>
    <property type="molecule type" value="Genomic_DNA"/>
</dbReference>
<keyword evidence="2" id="KW-0813">Transport</keyword>
<sequence>MVSPDPIQFMALPCRDVTSWNLTDRCHFVRSVPSCEPNAGFIDYLEVIYCLLGPEKHLYTLGMSAVRVLVAAEVITSVESADTGCSKNGSGVPFRYVDADERRELEIPINNDNNNSEIEPDRSVYFINLGADFLEEEVDVGLEMAGGVVPIVAIVAAVGAILGSAVLLTSKNDEAPKYHSAFAYAGFFVGVVWIYVISMEIVVLLQAVGLVFNISDTILGLTILAWGNGLLDFLANLNIARKGYPRMSISACFGTPCLTLLLGVGIPSLVQLAGTGNVLVLQYSKLITVLFSGLAASLVSSLVTMTALKFHSRRFYGGYLLALYFTFLVIAVLVESEFI</sequence>
<dbReference type="VEuPathDB" id="VectorBase:ISCI021998"/>
<dbReference type="VEuPathDB" id="VectorBase:ISCW021998"/>
<accession>B7QE16</accession>
<dbReference type="VEuPathDB" id="VectorBase:ISCP_003650"/>
<reference evidence="10 12" key="1">
    <citation type="submission" date="2008-03" db="EMBL/GenBank/DDBJ databases">
        <title>Annotation of Ixodes scapularis.</title>
        <authorList>
            <consortium name="Ixodes scapularis Genome Project Consortium"/>
            <person name="Caler E."/>
            <person name="Hannick L.I."/>
            <person name="Bidwell S."/>
            <person name="Joardar V."/>
            <person name="Thiagarajan M."/>
            <person name="Amedeo P."/>
            <person name="Galinsky K.J."/>
            <person name="Schobel S."/>
            <person name="Inman J."/>
            <person name="Hostetler J."/>
            <person name="Miller J."/>
            <person name="Hammond M."/>
            <person name="Megy K."/>
            <person name="Lawson D."/>
            <person name="Kodira C."/>
            <person name="Sutton G."/>
            <person name="Meyer J."/>
            <person name="Hill C.A."/>
            <person name="Birren B."/>
            <person name="Nene V."/>
            <person name="Collins F."/>
            <person name="Alarcon-Chaidez F."/>
            <person name="Wikel S."/>
            <person name="Strausberg R."/>
        </authorList>
    </citation>
    <scope>NUCLEOTIDE SEQUENCE [LARGE SCALE GENOMIC DNA]</scope>
    <source>
        <strain evidence="12">Wikel</strain>
        <strain evidence="10">Wikel colony</strain>
    </source>
</reference>
<evidence type="ECO:0000259" key="9">
    <source>
        <dbReference type="Pfam" id="PF01699"/>
    </source>
</evidence>
<keyword evidence="4" id="KW-0106">Calcium</keyword>
<keyword evidence="12" id="KW-1185">Reference proteome</keyword>
<feature type="domain" description="Sodium/calcium exchanger membrane region" evidence="9">
    <location>
        <begin position="183"/>
        <end position="332"/>
    </location>
</feature>
<dbReference type="OrthoDB" id="407410at2759"/>
<feature type="transmembrane region" description="Helical" evidence="8">
    <location>
        <begin position="217"/>
        <end position="235"/>
    </location>
</feature>
<name>B7QE16_IXOSC</name>
<proteinExistence type="predicted"/>
<evidence type="ECO:0000313" key="12">
    <source>
        <dbReference type="Proteomes" id="UP000001555"/>
    </source>
</evidence>
<reference evidence="11" key="2">
    <citation type="submission" date="2020-05" db="UniProtKB">
        <authorList>
            <consortium name="EnsemblMetazoa"/>
        </authorList>
    </citation>
    <scope>IDENTIFICATION</scope>
    <source>
        <strain evidence="11">wikel</strain>
    </source>
</reference>
<dbReference type="PANTHER" id="PTHR12266:SF0">
    <property type="entry name" value="MITOCHONDRIAL SODIUM_CALCIUM EXCHANGER PROTEIN"/>
    <property type="match status" value="1"/>
</dbReference>
<keyword evidence="6 8" id="KW-1133">Transmembrane helix</keyword>
<dbReference type="GO" id="GO:0005432">
    <property type="term" value="F:calcium:sodium antiporter activity"/>
    <property type="evidence" value="ECO:0000318"/>
    <property type="project" value="GO_Central"/>
</dbReference>
<evidence type="ECO:0000313" key="11">
    <source>
        <dbReference type="EnsemblMetazoa" id="ISCW021998-PA"/>
    </source>
</evidence>
<dbReference type="GO" id="GO:0006874">
    <property type="term" value="P:intracellular calcium ion homeostasis"/>
    <property type="evidence" value="ECO:0000318"/>
    <property type="project" value="GO_Central"/>
</dbReference>
<organism>
    <name type="scientific">Ixodes scapularis</name>
    <name type="common">Black-legged tick</name>
    <name type="synonym">Deer tick</name>
    <dbReference type="NCBI Taxonomy" id="6945"/>
    <lineage>
        <taxon>Eukaryota</taxon>
        <taxon>Metazoa</taxon>
        <taxon>Ecdysozoa</taxon>
        <taxon>Arthropoda</taxon>
        <taxon>Chelicerata</taxon>
        <taxon>Arachnida</taxon>
        <taxon>Acari</taxon>
        <taxon>Parasitiformes</taxon>
        <taxon>Ixodida</taxon>
        <taxon>Ixodoidea</taxon>
        <taxon>Ixodidae</taxon>
        <taxon>Ixodinae</taxon>
        <taxon>Ixodes</taxon>
    </lineage>
</organism>
<dbReference type="Proteomes" id="UP000001555">
    <property type="component" value="Unassembled WGS sequence"/>
</dbReference>
<protein>
    <submittedName>
        <fullName evidence="10 11">Na+/Ca2+ K+ independent exchanger, putative</fullName>
    </submittedName>
</protein>
<evidence type="ECO:0000256" key="8">
    <source>
        <dbReference type="SAM" id="Phobius"/>
    </source>
</evidence>
<dbReference type="InterPro" id="IPR051359">
    <property type="entry name" value="CaCA_antiporter"/>
</dbReference>
<dbReference type="AlphaFoldDB" id="B7QE16"/>
<dbReference type="Gene3D" id="1.20.1420.30">
    <property type="entry name" value="NCX, central ion-binding region"/>
    <property type="match status" value="1"/>
</dbReference>
<dbReference type="HOGENOM" id="CLU_819607_0_0_1"/>
<evidence type="ECO:0000256" key="2">
    <source>
        <dbReference type="ARBA" id="ARBA00022448"/>
    </source>
</evidence>
<keyword evidence="4" id="KW-0406">Ion transport</keyword>
<evidence type="ECO:0000256" key="5">
    <source>
        <dbReference type="ARBA" id="ARBA00022692"/>
    </source>
</evidence>
<dbReference type="Pfam" id="PF01699">
    <property type="entry name" value="Na_Ca_ex"/>
    <property type="match status" value="1"/>
</dbReference>
<keyword evidence="3" id="KW-0050">Antiport</keyword>
<keyword evidence="5 8" id="KW-0812">Transmembrane</keyword>
<dbReference type="InterPro" id="IPR004837">
    <property type="entry name" value="NaCa_Exmemb"/>
</dbReference>
<evidence type="ECO:0000256" key="3">
    <source>
        <dbReference type="ARBA" id="ARBA00022449"/>
    </source>
</evidence>
<feature type="transmembrane region" description="Helical" evidence="8">
    <location>
        <begin position="181"/>
        <end position="205"/>
    </location>
</feature>
<dbReference type="GO" id="GO:0006812">
    <property type="term" value="P:monoatomic cation transport"/>
    <property type="evidence" value="ECO:0000318"/>
    <property type="project" value="GO_Central"/>
</dbReference>
<evidence type="ECO:0000256" key="6">
    <source>
        <dbReference type="ARBA" id="ARBA00022989"/>
    </source>
</evidence>
<keyword evidence="7 8" id="KW-0472">Membrane</keyword>
<evidence type="ECO:0000313" key="10">
    <source>
        <dbReference type="EMBL" id="EEC17088.1"/>
    </source>
</evidence>
<dbReference type="InterPro" id="IPR044880">
    <property type="entry name" value="NCX_ion-bd_dom_sf"/>
</dbReference>
<feature type="transmembrane region" description="Helical" evidence="8">
    <location>
        <begin position="315"/>
        <end position="334"/>
    </location>
</feature>
<dbReference type="EMBL" id="DS917723">
    <property type="protein sequence ID" value="EEC17088.1"/>
    <property type="molecule type" value="Genomic_DNA"/>
</dbReference>
<evidence type="ECO:0000256" key="1">
    <source>
        <dbReference type="ARBA" id="ARBA00004141"/>
    </source>
</evidence>
<feature type="transmembrane region" description="Helical" evidence="8">
    <location>
        <begin position="148"/>
        <end position="169"/>
    </location>
</feature>
<comment type="subcellular location">
    <subcellularLocation>
        <location evidence="1">Membrane</location>
        <topology evidence="1">Multi-pass membrane protein</topology>
    </subcellularLocation>
</comment>
<gene>
    <name evidence="10" type="ORF">IscW_ISCW021998</name>
</gene>
<feature type="transmembrane region" description="Helical" evidence="8">
    <location>
        <begin position="286"/>
        <end position="308"/>
    </location>
</feature>
<evidence type="ECO:0000256" key="7">
    <source>
        <dbReference type="ARBA" id="ARBA00023136"/>
    </source>
</evidence>
<dbReference type="EMBL" id="ABJB010861625">
    <property type="status" value="NOT_ANNOTATED_CDS"/>
    <property type="molecule type" value="Genomic_DNA"/>
</dbReference>
<dbReference type="PANTHER" id="PTHR12266">
    <property type="entry name" value="NA+/CA2+ K+ INDEPENDENT EXCHANGER"/>
    <property type="match status" value="1"/>
</dbReference>
<dbReference type="GO" id="GO:0016020">
    <property type="term" value="C:membrane"/>
    <property type="evidence" value="ECO:0000318"/>
    <property type="project" value="GO_Central"/>
</dbReference>
<feature type="transmembrane region" description="Helical" evidence="8">
    <location>
        <begin position="247"/>
        <end position="266"/>
    </location>
</feature>